<dbReference type="EMBL" id="CABPSX010000014">
    <property type="protein sequence ID" value="VVG73922.1"/>
    <property type="molecule type" value="Genomic_DNA"/>
</dbReference>
<comment type="subcellular location">
    <subcellularLocation>
        <location evidence="1">Cell membrane</location>
        <topology evidence="1">Multi-pass membrane protein</topology>
    </subcellularLocation>
</comment>
<sequence length="341" mass="34997">MDNQKTLSGVVMNRHANLPALRMPATLSVRELSGVSALVVLWVVLAATAPGFASFVNTGNVLSQSTFLLVLSVGQMLVIVTRGFDISVGPVAVLASIAAAQTALRLGDTAAIGVAIVVGLGFGAINGYLVAYRRIEPVIVTLGTALVVRGVATAASGGADAVLLPTSSHLHALAYQTWFGVPALTVCALPLLLFAWWLAMRTPLGRWFCMIGSNTNAAGLVGVPVRRAGMAAYALCGAFAGAAGVLLLARSGSAVAVDGNGMEMQSIAACVIGGISLMGGRARVWQAVVGVLFIQALLNGLNLIGASPFMSELMLGLIIVVCGGMDFLLQQLRRLQPGSTS</sequence>
<dbReference type="CDD" id="cd06579">
    <property type="entry name" value="TM_PBP1_transp_AraH_like"/>
    <property type="match status" value="1"/>
</dbReference>
<proteinExistence type="predicted"/>
<gene>
    <name evidence="12" type="ORF">PAP18089_04932</name>
</gene>
<comment type="subunit">
    <text evidence="2">The complex is composed of two ATP-binding proteins (LsrA), two transmembrane proteins (LsrC and LsrD) and a solute-binding protein (LsrB).</text>
</comment>
<feature type="transmembrane region" description="Helical" evidence="11">
    <location>
        <begin position="32"/>
        <end position="55"/>
    </location>
</feature>
<evidence type="ECO:0000256" key="4">
    <source>
        <dbReference type="ARBA" id="ARBA00022475"/>
    </source>
</evidence>
<evidence type="ECO:0000256" key="3">
    <source>
        <dbReference type="ARBA" id="ARBA00022448"/>
    </source>
</evidence>
<feature type="transmembrane region" description="Helical" evidence="11">
    <location>
        <begin position="310"/>
        <end position="329"/>
    </location>
</feature>
<name>A0A5E5PBI1_9BURK</name>
<evidence type="ECO:0000256" key="9">
    <source>
        <dbReference type="ARBA" id="ARBA00025439"/>
    </source>
</evidence>
<feature type="transmembrane region" description="Helical" evidence="11">
    <location>
        <begin position="231"/>
        <end position="249"/>
    </location>
</feature>
<feature type="transmembrane region" description="Helical" evidence="11">
    <location>
        <begin position="110"/>
        <end position="131"/>
    </location>
</feature>
<evidence type="ECO:0000256" key="11">
    <source>
        <dbReference type="SAM" id="Phobius"/>
    </source>
</evidence>
<evidence type="ECO:0000256" key="10">
    <source>
        <dbReference type="ARBA" id="ARBA00039382"/>
    </source>
</evidence>
<evidence type="ECO:0000256" key="1">
    <source>
        <dbReference type="ARBA" id="ARBA00004651"/>
    </source>
</evidence>
<feature type="transmembrane region" description="Helical" evidence="11">
    <location>
        <begin position="138"/>
        <end position="159"/>
    </location>
</feature>
<evidence type="ECO:0000256" key="7">
    <source>
        <dbReference type="ARBA" id="ARBA00022989"/>
    </source>
</evidence>
<dbReference type="GO" id="GO:0022857">
    <property type="term" value="F:transmembrane transporter activity"/>
    <property type="evidence" value="ECO:0007669"/>
    <property type="project" value="InterPro"/>
</dbReference>
<accession>A0A5E5PBI1</accession>
<comment type="function">
    <text evidence="9">Part of the ABC transporter complex LsrABCD involved in autoinducer 2 (AI-2) import. Probably responsible for the translocation of the substrate across the membrane.</text>
</comment>
<feature type="transmembrane region" description="Helical" evidence="11">
    <location>
        <begin position="179"/>
        <end position="200"/>
    </location>
</feature>
<keyword evidence="3" id="KW-0813">Transport</keyword>
<feature type="transmembrane region" description="Helical" evidence="11">
    <location>
        <begin position="86"/>
        <end position="104"/>
    </location>
</feature>
<organism evidence="12 13">
    <name type="scientific">Pandoraea apista</name>
    <dbReference type="NCBI Taxonomy" id="93218"/>
    <lineage>
        <taxon>Bacteria</taxon>
        <taxon>Pseudomonadati</taxon>
        <taxon>Pseudomonadota</taxon>
        <taxon>Betaproteobacteria</taxon>
        <taxon>Burkholderiales</taxon>
        <taxon>Burkholderiaceae</taxon>
        <taxon>Pandoraea</taxon>
    </lineage>
</organism>
<evidence type="ECO:0000313" key="13">
    <source>
        <dbReference type="Proteomes" id="UP000364291"/>
    </source>
</evidence>
<reference evidence="12 13" key="1">
    <citation type="submission" date="2019-08" db="EMBL/GenBank/DDBJ databases">
        <authorList>
            <person name="Peeters C."/>
        </authorList>
    </citation>
    <scope>NUCLEOTIDE SEQUENCE [LARGE SCALE GENOMIC DNA]</scope>
    <source>
        <strain evidence="12 13">LMG 18089</strain>
    </source>
</reference>
<keyword evidence="4" id="KW-1003">Cell membrane</keyword>
<dbReference type="PANTHER" id="PTHR32196:SF29">
    <property type="entry name" value="AUTOINDUCER 2 IMPORT SYSTEM PERMEASE PROTEIN LSRC"/>
    <property type="match status" value="1"/>
</dbReference>
<evidence type="ECO:0000256" key="5">
    <source>
        <dbReference type="ARBA" id="ARBA00022519"/>
    </source>
</evidence>
<evidence type="ECO:0000256" key="2">
    <source>
        <dbReference type="ARBA" id="ARBA00011262"/>
    </source>
</evidence>
<keyword evidence="8 11" id="KW-0472">Membrane</keyword>
<dbReference type="Proteomes" id="UP000364291">
    <property type="component" value="Unassembled WGS sequence"/>
</dbReference>
<keyword evidence="5" id="KW-0997">Cell inner membrane</keyword>
<keyword evidence="7 11" id="KW-1133">Transmembrane helix</keyword>
<dbReference type="Pfam" id="PF02653">
    <property type="entry name" value="BPD_transp_2"/>
    <property type="match status" value="1"/>
</dbReference>
<dbReference type="InterPro" id="IPR001851">
    <property type="entry name" value="ABC_transp_permease"/>
</dbReference>
<dbReference type="AlphaFoldDB" id="A0A5E5PBI1"/>
<evidence type="ECO:0000256" key="8">
    <source>
        <dbReference type="ARBA" id="ARBA00023136"/>
    </source>
</evidence>
<dbReference type="KEGG" id="papi:SG18_13680"/>
<dbReference type="GO" id="GO:0005886">
    <property type="term" value="C:plasma membrane"/>
    <property type="evidence" value="ECO:0007669"/>
    <property type="project" value="UniProtKB-SubCell"/>
</dbReference>
<keyword evidence="6 11" id="KW-0812">Transmembrane</keyword>
<feature type="transmembrane region" description="Helical" evidence="11">
    <location>
        <begin position="284"/>
        <end position="304"/>
    </location>
</feature>
<evidence type="ECO:0000256" key="6">
    <source>
        <dbReference type="ARBA" id="ARBA00022692"/>
    </source>
</evidence>
<evidence type="ECO:0000313" key="12">
    <source>
        <dbReference type="EMBL" id="VVG73922.1"/>
    </source>
</evidence>
<dbReference type="PANTHER" id="PTHR32196">
    <property type="entry name" value="ABC TRANSPORTER PERMEASE PROTEIN YPHD-RELATED-RELATED"/>
    <property type="match status" value="1"/>
</dbReference>
<dbReference type="RefSeq" id="WP_042114747.1">
    <property type="nucleotide sequence ID" value="NZ_CABPSX010000014.1"/>
</dbReference>
<protein>
    <recommendedName>
        <fullName evidence="10">Autoinducer 2 import system permease protein LsrC</fullName>
    </recommendedName>
</protein>